<organism evidence="3 4">
    <name type="scientific">Stagnimonas aquatica</name>
    <dbReference type="NCBI Taxonomy" id="2689987"/>
    <lineage>
        <taxon>Bacteria</taxon>
        <taxon>Pseudomonadati</taxon>
        <taxon>Pseudomonadota</taxon>
        <taxon>Gammaproteobacteria</taxon>
        <taxon>Nevskiales</taxon>
        <taxon>Nevskiaceae</taxon>
        <taxon>Stagnimonas</taxon>
    </lineage>
</organism>
<dbReference type="EMBL" id="RJVO01000001">
    <property type="protein sequence ID" value="ROH93336.1"/>
    <property type="molecule type" value="Genomic_DNA"/>
</dbReference>
<proteinExistence type="predicted"/>
<name>A0A3N0VKP6_9GAMM</name>
<dbReference type="RefSeq" id="WP_123210191.1">
    <property type="nucleotide sequence ID" value="NZ_RJVO01000001.1"/>
</dbReference>
<dbReference type="PROSITE" id="PS51257">
    <property type="entry name" value="PROKAR_LIPOPROTEIN"/>
    <property type="match status" value="1"/>
</dbReference>
<feature type="region of interest" description="Disordered" evidence="1">
    <location>
        <begin position="22"/>
        <end position="60"/>
    </location>
</feature>
<evidence type="ECO:0000313" key="3">
    <source>
        <dbReference type="EMBL" id="ROH93336.1"/>
    </source>
</evidence>
<dbReference type="Proteomes" id="UP000282106">
    <property type="component" value="Unassembled WGS sequence"/>
</dbReference>
<gene>
    <name evidence="3" type="ORF">ED208_02095</name>
</gene>
<evidence type="ECO:0000256" key="2">
    <source>
        <dbReference type="SAM" id="SignalP"/>
    </source>
</evidence>
<keyword evidence="4" id="KW-1185">Reference proteome</keyword>
<comment type="caution">
    <text evidence="3">The sequence shown here is derived from an EMBL/GenBank/DDBJ whole genome shotgun (WGS) entry which is preliminary data.</text>
</comment>
<evidence type="ECO:0000313" key="4">
    <source>
        <dbReference type="Proteomes" id="UP000282106"/>
    </source>
</evidence>
<keyword evidence="2" id="KW-0732">Signal</keyword>
<feature type="compositionally biased region" description="Basic and acidic residues" evidence="1">
    <location>
        <begin position="46"/>
        <end position="60"/>
    </location>
</feature>
<accession>A0A3N0VKP6</accession>
<sequence>MPSWRGLPLLAVLLLTACAESLPPETTPAPTAPPTGAQQPLRRAPAHNDDEHARLRISDN</sequence>
<feature type="signal peptide" evidence="2">
    <location>
        <begin position="1"/>
        <end position="19"/>
    </location>
</feature>
<reference evidence="3 4" key="1">
    <citation type="submission" date="2018-10" db="EMBL/GenBank/DDBJ databases">
        <authorList>
            <person name="Chen W.-M."/>
        </authorList>
    </citation>
    <scope>NUCLEOTIDE SEQUENCE [LARGE SCALE GENOMIC DNA]</scope>
    <source>
        <strain evidence="3 4">THS-13</strain>
    </source>
</reference>
<feature type="chain" id="PRO_5018183538" evidence="2">
    <location>
        <begin position="20"/>
        <end position="60"/>
    </location>
</feature>
<dbReference type="AlphaFoldDB" id="A0A3N0VKP6"/>
<protein>
    <submittedName>
        <fullName evidence="3">Uncharacterized protein</fullName>
    </submittedName>
</protein>
<dbReference type="InParanoid" id="A0A3N0VKP6"/>
<evidence type="ECO:0000256" key="1">
    <source>
        <dbReference type="SAM" id="MobiDB-lite"/>
    </source>
</evidence>